<keyword evidence="1" id="KW-0472">Membrane</keyword>
<sequence>MENHTTRFKALLGIFITVGIAIFVIAIFIIGKQQNLFNPVFKITTDFYNVSGLQVGNNIRFSGINVGIVDNIKIINDSTVQVEMLIRKNVQEFIKADSQANIGSEGIIGDRIIIISQGSNTSPMAIDGQHILSKEPIETDDIMKSLKTTAENAEVITHQLAEIMTNINDGQGMLGRLISDPVIAENVNMTIENLRKSSEGLDQTIELTQENVFAFMESLLNTAAKTEVASNELGEIMTKINSGEGAIGMLIRDTTIVNNIHETMENIKESSIGLNENMEALKHNFLFRRYFRRQAREEERLRLEEEMIENK</sequence>
<protein>
    <submittedName>
        <fullName evidence="3">Phospholipid/cholesterol/gamma-HCH transport system substrate-binding protein</fullName>
    </submittedName>
</protein>
<dbReference type="KEGG" id="asx:CDL62_01335"/>
<dbReference type="Pfam" id="PF02470">
    <property type="entry name" value="MlaD"/>
    <property type="match status" value="1"/>
</dbReference>
<reference evidence="3 4" key="1">
    <citation type="submission" date="2017-02" db="EMBL/GenBank/DDBJ databases">
        <authorList>
            <person name="Peterson S.W."/>
        </authorList>
    </citation>
    <scope>NUCLEOTIDE SEQUENCE [LARGE SCALE GENOMIC DNA]</scope>
    <source>
        <strain evidence="3 4">DSM 24412</strain>
    </source>
</reference>
<feature type="transmembrane region" description="Helical" evidence="1">
    <location>
        <begin position="12"/>
        <end position="31"/>
    </location>
</feature>
<dbReference type="RefSeq" id="WP_079557517.1">
    <property type="nucleotide sequence ID" value="NZ_CP021904.1"/>
</dbReference>
<keyword evidence="1" id="KW-1133">Transmembrane helix</keyword>
<accession>A0A1T5G8F2</accession>
<name>A0A1T5G8F2_9BACT</name>
<keyword evidence="1" id="KW-0812">Transmembrane</keyword>
<gene>
    <name evidence="3" type="ORF">SAMN03080601_01767</name>
</gene>
<keyword evidence="4" id="KW-1185">Reference proteome</keyword>
<dbReference type="STRING" id="889453.SAMN03080601_01767"/>
<evidence type="ECO:0000259" key="2">
    <source>
        <dbReference type="Pfam" id="PF02470"/>
    </source>
</evidence>
<organism evidence="3 4">
    <name type="scientific">Alkalitalea saponilacus</name>
    <dbReference type="NCBI Taxonomy" id="889453"/>
    <lineage>
        <taxon>Bacteria</taxon>
        <taxon>Pseudomonadati</taxon>
        <taxon>Bacteroidota</taxon>
        <taxon>Bacteroidia</taxon>
        <taxon>Marinilabiliales</taxon>
        <taxon>Marinilabiliaceae</taxon>
        <taxon>Alkalitalea</taxon>
    </lineage>
</organism>
<proteinExistence type="predicted"/>
<dbReference type="OrthoDB" id="9771725at2"/>
<dbReference type="Proteomes" id="UP000191055">
    <property type="component" value="Unassembled WGS sequence"/>
</dbReference>
<feature type="domain" description="Mce/MlaD" evidence="2">
    <location>
        <begin position="43"/>
        <end position="118"/>
    </location>
</feature>
<evidence type="ECO:0000256" key="1">
    <source>
        <dbReference type="SAM" id="Phobius"/>
    </source>
</evidence>
<dbReference type="PANTHER" id="PTHR33371">
    <property type="entry name" value="INTERMEMBRANE PHOSPHOLIPID TRANSPORT SYSTEM BINDING PROTEIN MLAD-RELATED"/>
    <property type="match status" value="1"/>
</dbReference>
<evidence type="ECO:0000313" key="4">
    <source>
        <dbReference type="Proteomes" id="UP000191055"/>
    </source>
</evidence>
<dbReference type="PANTHER" id="PTHR33371:SF4">
    <property type="entry name" value="INTERMEMBRANE PHOSPHOLIPID TRANSPORT SYSTEM BINDING PROTEIN MLAD"/>
    <property type="match status" value="1"/>
</dbReference>
<dbReference type="AlphaFoldDB" id="A0A1T5G8F2"/>
<dbReference type="EMBL" id="FUYV01000009">
    <property type="protein sequence ID" value="SKC04667.1"/>
    <property type="molecule type" value="Genomic_DNA"/>
</dbReference>
<dbReference type="InterPro" id="IPR052336">
    <property type="entry name" value="MlaD_Phospholipid_Transporter"/>
</dbReference>
<dbReference type="InterPro" id="IPR003399">
    <property type="entry name" value="Mce/MlaD"/>
</dbReference>
<evidence type="ECO:0000313" key="3">
    <source>
        <dbReference type="EMBL" id="SKC04667.1"/>
    </source>
</evidence>